<dbReference type="EMBL" id="LVVK01000007">
    <property type="protein sequence ID" value="OPB43895.1"/>
    <property type="molecule type" value="Genomic_DNA"/>
</dbReference>
<accession>A0A1T3CSD4</accession>
<protein>
    <submittedName>
        <fullName evidence="2">Uncharacterized protein</fullName>
    </submittedName>
</protein>
<proteinExistence type="predicted"/>
<feature type="region of interest" description="Disordered" evidence="1">
    <location>
        <begin position="1"/>
        <end position="120"/>
    </location>
</feature>
<evidence type="ECO:0000256" key="1">
    <source>
        <dbReference type="SAM" id="MobiDB-lite"/>
    </source>
</evidence>
<sequence>MQRHKKEHDVKSESDSSESEDDRRRENQFKRSSHHRRLTSDTTHDRSPNRDGEGRRRRHRHSDSDDDVENLPDRFDSHGKPLDGGRHGKNRIVTRSGEFHRSAQRPGGMEVHGGWALGGTDPEQIEKLVRNVTGALEGRKSWVSVIGEVLGGDMLGQLAGPLAGVLQPPAGGGGEGEGRRRQIEDDDSDRERRHKRRR</sequence>
<keyword evidence="3" id="KW-1185">Reference proteome</keyword>
<evidence type="ECO:0000313" key="2">
    <source>
        <dbReference type="EMBL" id="OPB43895.1"/>
    </source>
</evidence>
<organism evidence="2 3">
    <name type="scientific">Trichoderma guizhouense</name>
    <dbReference type="NCBI Taxonomy" id="1491466"/>
    <lineage>
        <taxon>Eukaryota</taxon>
        <taxon>Fungi</taxon>
        <taxon>Dikarya</taxon>
        <taxon>Ascomycota</taxon>
        <taxon>Pezizomycotina</taxon>
        <taxon>Sordariomycetes</taxon>
        <taxon>Hypocreomycetidae</taxon>
        <taxon>Hypocreales</taxon>
        <taxon>Hypocreaceae</taxon>
        <taxon>Trichoderma</taxon>
    </lineage>
</organism>
<feature type="compositionally biased region" description="Basic and acidic residues" evidence="1">
    <location>
        <begin position="38"/>
        <end position="54"/>
    </location>
</feature>
<name>A0A1T3CSD4_9HYPO</name>
<reference evidence="2 3" key="1">
    <citation type="submission" date="2016-04" db="EMBL/GenBank/DDBJ databases">
        <title>Multiple horizontal gene transfer events from other fungi enriched the ability of the initially mycotrophic fungus Trichoderma (Ascomycota) to feed on dead plant biomass.</title>
        <authorList>
            <person name="Atanasova L."/>
            <person name="Chenthamara K."/>
            <person name="Zhang J."/>
            <person name="Grujic M."/>
            <person name="Henrissat B."/>
            <person name="Kuo A."/>
            <person name="Aertz A."/>
            <person name="Salamov A."/>
            <person name="Lipzen A."/>
            <person name="Labutti K."/>
            <person name="Barry K."/>
            <person name="Miao Y."/>
            <person name="Rahimi M.J."/>
            <person name="Shen Q."/>
            <person name="Grigoriev I.V."/>
            <person name="Kubicek C.P."/>
            <person name="Druzhinina I.S."/>
        </authorList>
    </citation>
    <scope>NUCLEOTIDE SEQUENCE [LARGE SCALE GENOMIC DNA]</scope>
    <source>
        <strain evidence="2 3">NJAU 4742</strain>
    </source>
</reference>
<feature type="compositionally biased region" description="Basic and acidic residues" evidence="1">
    <location>
        <begin position="71"/>
        <end position="86"/>
    </location>
</feature>
<dbReference type="AlphaFoldDB" id="A0A1T3CSD4"/>
<evidence type="ECO:0000313" key="3">
    <source>
        <dbReference type="Proteomes" id="UP000191004"/>
    </source>
</evidence>
<gene>
    <name evidence="2" type="ORF">A0O28_0022130</name>
</gene>
<comment type="caution">
    <text evidence="2">The sequence shown here is derived from an EMBL/GenBank/DDBJ whole genome shotgun (WGS) entry which is preliminary data.</text>
</comment>
<dbReference type="Proteomes" id="UP000191004">
    <property type="component" value="Unassembled WGS sequence"/>
</dbReference>
<feature type="region of interest" description="Disordered" evidence="1">
    <location>
        <begin position="163"/>
        <end position="198"/>
    </location>
</feature>